<protein>
    <recommendedName>
        <fullName evidence="3">ATP-dependent DNA helicase RecG C-terminal domain-containing protein</fullName>
    </recommendedName>
</protein>
<dbReference type="Gene3D" id="3.30.565.60">
    <property type="match status" value="1"/>
</dbReference>
<gene>
    <name evidence="1" type="ORF">H9821_01590</name>
</gene>
<dbReference type="EMBL" id="DXCN01000015">
    <property type="protein sequence ID" value="HIY94346.1"/>
    <property type="molecule type" value="Genomic_DNA"/>
</dbReference>
<dbReference type="Pfam" id="PF13749">
    <property type="entry name" value="HATPase_c_4"/>
    <property type="match status" value="1"/>
</dbReference>
<comment type="caution">
    <text evidence="1">The sequence shown here is derived from an EMBL/GenBank/DDBJ whole genome shotgun (WGS) entry which is preliminary data.</text>
</comment>
<evidence type="ECO:0008006" key="3">
    <source>
        <dbReference type="Google" id="ProtNLM"/>
    </source>
</evidence>
<name>A0A9D1ZRZ5_9MICC</name>
<dbReference type="Proteomes" id="UP000824134">
    <property type="component" value="Unassembled WGS sequence"/>
</dbReference>
<proteinExistence type="predicted"/>
<reference evidence="1" key="2">
    <citation type="submission" date="2021-04" db="EMBL/GenBank/DDBJ databases">
        <authorList>
            <person name="Gilroy R."/>
        </authorList>
    </citation>
    <scope>NUCLEOTIDE SEQUENCE</scope>
    <source>
        <strain evidence="1">ChiHjej12B11-9195</strain>
    </source>
</reference>
<dbReference type="PANTHER" id="PTHR30595">
    <property type="entry name" value="GLPR-RELATED TRANSCRIPTIONAL REPRESSOR"/>
    <property type="match status" value="1"/>
</dbReference>
<evidence type="ECO:0000313" key="1">
    <source>
        <dbReference type="EMBL" id="HIY94346.1"/>
    </source>
</evidence>
<organism evidence="1 2">
    <name type="scientific">Candidatus Rothia avicola</name>
    <dbReference type="NCBI Taxonomy" id="2840478"/>
    <lineage>
        <taxon>Bacteria</taxon>
        <taxon>Bacillati</taxon>
        <taxon>Actinomycetota</taxon>
        <taxon>Actinomycetes</taxon>
        <taxon>Micrococcales</taxon>
        <taxon>Micrococcaceae</taxon>
        <taxon>Rothia</taxon>
    </lineage>
</organism>
<reference evidence="1" key="1">
    <citation type="journal article" date="2021" name="PeerJ">
        <title>Extensive microbial diversity within the chicken gut microbiome revealed by metagenomics and culture.</title>
        <authorList>
            <person name="Gilroy R."/>
            <person name="Ravi A."/>
            <person name="Getino M."/>
            <person name="Pursley I."/>
            <person name="Horton D.L."/>
            <person name="Alikhan N.F."/>
            <person name="Baker D."/>
            <person name="Gharbi K."/>
            <person name="Hall N."/>
            <person name="Watson M."/>
            <person name="Adriaenssens E.M."/>
            <person name="Foster-Nyarko E."/>
            <person name="Jarju S."/>
            <person name="Secka A."/>
            <person name="Antonio M."/>
            <person name="Oren A."/>
            <person name="Chaudhuri R.R."/>
            <person name="La Ragione R."/>
            <person name="Hildebrand F."/>
            <person name="Pallen M.J."/>
        </authorList>
    </citation>
    <scope>NUCLEOTIDE SEQUENCE</scope>
    <source>
        <strain evidence="1">ChiHjej12B11-9195</strain>
    </source>
</reference>
<accession>A0A9D1ZRZ5</accession>
<dbReference type="AlphaFoldDB" id="A0A9D1ZRZ5"/>
<dbReference type="InterPro" id="IPR038475">
    <property type="entry name" value="RecG_C_sf"/>
</dbReference>
<evidence type="ECO:0000313" key="2">
    <source>
        <dbReference type="Proteomes" id="UP000824134"/>
    </source>
</evidence>
<dbReference type="PANTHER" id="PTHR30595:SF6">
    <property type="entry name" value="SCHLAFEN ALBA-2 DOMAIN-CONTAINING PROTEIN"/>
    <property type="match status" value="1"/>
</dbReference>
<sequence>MVGADPQVHEFSMPLILALPSVRRLISEQASREVERIQFADGQEYRVPRFPESAIDEALMNAVIHRDWQLARPIVIDQSPGVLKIWSPGSLPPGVQPEKILVTQSMPRNTRLMTAMRVLGLAEESSRGFDRMWVSMISTGRPAPNVIAGEDFVEVVMSAAEPDTEFIRMVHSARGAFPTYVWSTVNTLIIAWHLWRYPGLSD</sequence>